<protein>
    <submittedName>
        <fullName evidence="1">[Pyruvate dehydrogenase (Acetyl-transferring)] kinase isozyme 2</fullName>
        <ecNumber evidence="1">2.7.11.2</ecNumber>
    </submittedName>
</protein>
<name>A0ACC2UK39_9FUNG</name>
<keyword evidence="2" id="KW-1185">Reference proteome</keyword>
<proteinExistence type="predicted"/>
<accession>A0ACC2UK39</accession>
<evidence type="ECO:0000313" key="2">
    <source>
        <dbReference type="Proteomes" id="UP001165960"/>
    </source>
</evidence>
<keyword evidence="1" id="KW-0418">Kinase</keyword>
<reference evidence="1" key="1">
    <citation type="submission" date="2022-04" db="EMBL/GenBank/DDBJ databases">
        <title>Genome of the entomopathogenic fungus Entomophthora muscae.</title>
        <authorList>
            <person name="Elya C."/>
            <person name="Lovett B.R."/>
            <person name="Lee E."/>
            <person name="Macias A.M."/>
            <person name="Hajek A.E."/>
            <person name="De Bivort B.L."/>
            <person name="Kasson M.T."/>
            <person name="De Fine Licht H.H."/>
            <person name="Stajich J.E."/>
        </authorList>
    </citation>
    <scope>NUCLEOTIDE SEQUENCE</scope>
    <source>
        <strain evidence="1">Berkeley</strain>
    </source>
</reference>
<evidence type="ECO:0000313" key="1">
    <source>
        <dbReference type="EMBL" id="KAJ9087075.1"/>
    </source>
</evidence>
<dbReference type="EC" id="2.7.11.2" evidence="1"/>
<dbReference type="EMBL" id="QTSX02000371">
    <property type="protein sequence ID" value="KAJ9087075.1"/>
    <property type="molecule type" value="Genomic_DNA"/>
</dbReference>
<comment type="caution">
    <text evidence="1">The sequence shown here is derived from an EMBL/GenBank/DDBJ whole genome shotgun (WGS) entry which is preliminary data.</text>
</comment>
<organism evidence="1 2">
    <name type="scientific">Entomophthora muscae</name>
    <dbReference type="NCBI Taxonomy" id="34485"/>
    <lineage>
        <taxon>Eukaryota</taxon>
        <taxon>Fungi</taxon>
        <taxon>Fungi incertae sedis</taxon>
        <taxon>Zoopagomycota</taxon>
        <taxon>Entomophthoromycotina</taxon>
        <taxon>Entomophthoromycetes</taxon>
        <taxon>Entomophthorales</taxon>
        <taxon>Entomophthoraceae</taxon>
        <taxon>Entomophthora</taxon>
    </lineage>
</organism>
<gene>
    <name evidence="1" type="primary">PDK2_3</name>
    <name evidence="1" type="ORF">DSO57_1036874</name>
</gene>
<dbReference type="Proteomes" id="UP001165960">
    <property type="component" value="Unassembled WGS sequence"/>
</dbReference>
<sequence length="90" mass="10071">MFTKISKPLYEKIAHYARFPQTGVSLSQMVKFGKSGLSEEESSDPTRKTQLFALLSNLAPGQNHLWGRFSRPLNLSLRSYLSALPIVSLS</sequence>
<keyword evidence="1" id="KW-0808">Transferase</keyword>